<accession>A0AAV4QYI3</accession>
<dbReference type="Proteomes" id="UP001054945">
    <property type="component" value="Unassembled WGS sequence"/>
</dbReference>
<keyword evidence="2" id="KW-1185">Reference proteome</keyword>
<organism evidence="1 2">
    <name type="scientific">Caerostris extrusa</name>
    <name type="common">Bark spider</name>
    <name type="synonym">Caerostris bankana</name>
    <dbReference type="NCBI Taxonomy" id="172846"/>
    <lineage>
        <taxon>Eukaryota</taxon>
        <taxon>Metazoa</taxon>
        <taxon>Ecdysozoa</taxon>
        <taxon>Arthropoda</taxon>
        <taxon>Chelicerata</taxon>
        <taxon>Arachnida</taxon>
        <taxon>Araneae</taxon>
        <taxon>Araneomorphae</taxon>
        <taxon>Entelegynae</taxon>
        <taxon>Araneoidea</taxon>
        <taxon>Araneidae</taxon>
        <taxon>Caerostris</taxon>
    </lineage>
</organism>
<reference evidence="1 2" key="1">
    <citation type="submission" date="2021-06" db="EMBL/GenBank/DDBJ databases">
        <title>Caerostris extrusa draft genome.</title>
        <authorList>
            <person name="Kono N."/>
            <person name="Arakawa K."/>
        </authorList>
    </citation>
    <scope>NUCLEOTIDE SEQUENCE [LARGE SCALE GENOMIC DNA]</scope>
</reference>
<protein>
    <submittedName>
        <fullName evidence="1">Uncharacterized protein</fullName>
    </submittedName>
</protein>
<sequence>MPPFAFPATFELSCCFHLHPNSIHLKLLEFPTSTLKRSPVNIVSLLDNVANTIINFMDFGIYFITVVQKDVFIPRGKNPSPKLWHAIMI</sequence>
<comment type="caution">
    <text evidence="1">The sequence shown here is derived from an EMBL/GenBank/DDBJ whole genome shotgun (WGS) entry which is preliminary data.</text>
</comment>
<evidence type="ECO:0000313" key="1">
    <source>
        <dbReference type="EMBL" id="GIY12768.1"/>
    </source>
</evidence>
<dbReference type="EMBL" id="BPLR01006847">
    <property type="protein sequence ID" value="GIY12768.1"/>
    <property type="molecule type" value="Genomic_DNA"/>
</dbReference>
<dbReference type="AlphaFoldDB" id="A0AAV4QYI3"/>
<gene>
    <name evidence="1" type="ORF">CEXT_582301</name>
</gene>
<name>A0AAV4QYI3_CAEEX</name>
<proteinExistence type="predicted"/>
<evidence type="ECO:0000313" key="2">
    <source>
        <dbReference type="Proteomes" id="UP001054945"/>
    </source>
</evidence>